<dbReference type="EMBL" id="JBDXMI010000001">
    <property type="protein sequence ID" value="MEO9385295.1"/>
    <property type="molecule type" value="Genomic_DNA"/>
</dbReference>
<sequence length="112" mass="11816">MSELAILTVNLKHGIKLRGTVHKSVVLREPLLDDMIAAEEEANSALTPLAYRRALVARQIVKLGDTDVPVTPGMLGKLKGADWAALSAGLHEVQQLGEAGSDDGRASSAESC</sequence>
<proteinExistence type="predicted"/>
<dbReference type="RefSeq" id="WP_347936148.1">
    <property type="nucleotide sequence ID" value="NZ_JBDXMI010000001.1"/>
</dbReference>
<dbReference type="Proteomes" id="UP001462502">
    <property type="component" value="Unassembled WGS sequence"/>
</dbReference>
<gene>
    <name evidence="1" type="ORF">ABI908_14450</name>
</gene>
<reference evidence="1 2" key="1">
    <citation type="submission" date="2024-05" db="EMBL/GenBank/DDBJ databases">
        <authorList>
            <person name="De Oliveira J.P."/>
            <person name="Noriler S.A."/>
            <person name="De Oliveira A.G."/>
            <person name="Sipoli D.S."/>
        </authorList>
    </citation>
    <scope>NUCLEOTIDE SEQUENCE [LARGE SCALE GENOMIC DNA]</scope>
    <source>
        <strain evidence="1 2">LABIM192</strain>
    </source>
</reference>
<dbReference type="InterPro" id="IPR056974">
    <property type="entry name" value="Tail_Gp41-like"/>
</dbReference>
<organism evidence="1 2">
    <name type="scientific">Chromobacterium phragmitis</name>
    <dbReference type="NCBI Taxonomy" id="2202141"/>
    <lineage>
        <taxon>Bacteria</taxon>
        <taxon>Pseudomonadati</taxon>
        <taxon>Pseudomonadota</taxon>
        <taxon>Betaproteobacteria</taxon>
        <taxon>Neisseriales</taxon>
        <taxon>Chromobacteriaceae</taxon>
        <taxon>Chromobacterium</taxon>
    </lineage>
</organism>
<evidence type="ECO:0000313" key="1">
    <source>
        <dbReference type="EMBL" id="MEO9385295.1"/>
    </source>
</evidence>
<keyword evidence="2" id="KW-1185">Reference proteome</keyword>
<dbReference type="Pfam" id="PF23746">
    <property type="entry name" value="Gp41_Mu"/>
    <property type="match status" value="1"/>
</dbReference>
<evidence type="ECO:0000313" key="2">
    <source>
        <dbReference type="Proteomes" id="UP001462502"/>
    </source>
</evidence>
<protein>
    <submittedName>
        <fullName evidence="1">Phage tail assembly protein</fullName>
    </submittedName>
</protein>
<accession>A0ABV0IVK4</accession>
<comment type="caution">
    <text evidence="1">The sequence shown here is derived from an EMBL/GenBank/DDBJ whole genome shotgun (WGS) entry which is preliminary data.</text>
</comment>
<name>A0ABV0IVK4_9NEIS</name>